<protein>
    <submittedName>
        <fullName evidence="1">Uncharacterized protein</fullName>
    </submittedName>
</protein>
<comment type="caution">
    <text evidence="1">The sequence shown here is derived from an EMBL/GenBank/DDBJ whole genome shotgun (WGS) entry which is preliminary data.</text>
</comment>
<reference evidence="1 2" key="1">
    <citation type="submission" date="2024-01" db="EMBL/GenBank/DDBJ databases">
        <title>The genomes of 5 underutilized Papilionoideae crops provide insights into root nodulation and disease resistanc.</title>
        <authorList>
            <person name="Jiang F."/>
        </authorList>
    </citation>
    <scope>NUCLEOTIDE SEQUENCE [LARGE SCALE GENOMIC DNA]</scope>
    <source>
        <strain evidence="1">DUOXIRENSHENG_FW03</strain>
        <tissue evidence="1">Leaves</tissue>
    </source>
</reference>
<accession>A0AAN9SMW8</accession>
<keyword evidence="2" id="KW-1185">Reference proteome</keyword>
<gene>
    <name evidence="1" type="ORF">VNO78_16955</name>
</gene>
<organism evidence="1 2">
    <name type="scientific">Psophocarpus tetragonolobus</name>
    <name type="common">Winged bean</name>
    <name type="synonym">Dolichos tetragonolobus</name>
    <dbReference type="NCBI Taxonomy" id="3891"/>
    <lineage>
        <taxon>Eukaryota</taxon>
        <taxon>Viridiplantae</taxon>
        <taxon>Streptophyta</taxon>
        <taxon>Embryophyta</taxon>
        <taxon>Tracheophyta</taxon>
        <taxon>Spermatophyta</taxon>
        <taxon>Magnoliopsida</taxon>
        <taxon>eudicotyledons</taxon>
        <taxon>Gunneridae</taxon>
        <taxon>Pentapetalae</taxon>
        <taxon>rosids</taxon>
        <taxon>fabids</taxon>
        <taxon>Fabales</taxon>
        <taxon>Fabaceae</taxon>
        <taxon>Papilionoideae</taxon>
        <taxon>50 kb inversion clade</taxon>
        <taxon>NPAAA clade</taxon>
        <taxon>indigoferoid/millettioid clade</taxon>
        <taxon>Phaseoleae</taxon>
        <taxon>Psophocarpus</taxon>
    </lineage>
</organism>
<dbReference type="EMBL" id="JAYMYS010000004">
    <property type="protein sequence ID" value="KAK7396152.1"/>
    <property type="molecule type" value="Genomic_DNA"/>
</dbReference>
<name>A0AAN9SMW8_PSOTE</name>
<dbReference type="AlphaFoldDB" id="A0AAN9SMW8"/>
<proteinExistence type="predicted"/>
<sequence>MLLCDFPEPCKSQGHASTPIIHRQDRVTVHLRIPSDYNTVYTFHTKTVSHPTNSTLLCLCSKANPKPWLA</sequence>
<evidence type="ECO:0000313" key="1">
    <source>
        <dbReference type="EMBL" id="KAK7396152.1"/>
    </source>
</evidence>
<dbReference type="Proteomes" id="UP001386955">
    <property type="component" value="Unassembled WGS sequence"/>
</dbReference>
<evidence type="ECO:0000313" key="2">
    <source>
        <dbReference type="Proteomes" id="UP001386955"/>
    </source>
</evidence>